<proteinExistence type="predicted"/>
<sequence>MSSRGDNTFEMAMLASSRPRSASHNTEYSLDSVPKPITTNNDEALLSTQREEDEVEMGEQEQEQEDENTLTLAQAAKRYPKLVGYCLALTIAIVGWGYDLVVVGGINSVESFQTDYGQLYEGEKIIPAHWLSLWMALGRVGTVAGSVAGGWMQDSFGRKYSIMAGSIISAASVTIIFFSYLLADIEGRRGVFLAGKIIQGFSVGVIKTTAMTYVSENAPTSLRGSAMALFPTFTLVGQLLGSLVLFGVNGVHGKVGYLAAIGSQWILALLPFILSCVMPDSPSYLLRKGRESDALRAAQRLFEPRVNASNIIGKTKLAIRQEESTNEESEAKTTYMDCFRGTHRRRTWIVILANLFPAAFGLDHLSNSSYFLQTLGLDSGLSLIFLILGIAVGMLANGASIFLLPKVGRRAATLGSMGAAGVLWCAMGVAGAWGGINKAVAYATSAFLLLIIAICGVGCWPAGYAIMGETSSLRLRAKTQAVGGVAQQSSSVVLSVVLPYIFNPDSGHAGAKTGFLFAGLCAMAEVACWFSIPEMKGRSITDIDHMFDIRLPTRKFKTWNREGGECM</sequence>
<name>A0ACC0V3B1_9HYPO</name>
<comment type="caution">
    <text evidence="1">The sequence shown here is derived from an EMBL/GenBank/DDBJ whole genome shotgun (WGS) entry which is preliminary data.</text>
</comment>
<keyword evidence="2" id="KW-1185">Reference proteome</keyword>
<evidence type="ECO:0000313" key="2">
    <source>
        <dbReference type="Proteomes" id="UP001163324"/>
    </source>
</evidence>
<evidence type="ECO:0000313" key="1">
    <source>
        <dbReference type="EMBL" id="KAI9900880.1"/>
    </source>
</evidence>
<dbReference type="EMBL" id="CM047943">
    <property type="protein sequence ID" value="KAI9900880.1"/>
    <property type="molecule type" value="Genomic_DNA"/>
</dbReference>
<gene>
    <name evidence="1" type="ORF">N3K66_005142</name>
</gene>
<dbReference type="Proteomes" id="UP001163324">
    <property type="component" value="Chromosome 4"/>
</dbReference>
<organism evidence="1 2">
    <name type="scientific">Trichothecium roseum</name>
    <dbReference type="NCBI Taxonomy" id="47278"/>
    <lineage>
        <taxon>Eukaryota</taxon>
        <taxon>Fungi</taxon>
        <taxon>Dikarya</taxon>
        <taxon>Ascomycota</taxon>
        <taxon>Pezizomycotina</taxon>
        <taxon>Sordariomycetes</taxon>
        <taxon>Hypocreomycetidae</taxon>
        <taxon>Hypocreales</taxon>
        <taxon>Hypocreales incertae sedis</taxon>
        <taxon>Trichothecium</taxon>
    </lineage>
</organism>
<accession>A0ACC0V3B1</accession>
<reference evidence="1" key="1">
    <citation type="submission" date="2022-10" db="EMBL/GenBank/DDBJ databases">
        <title>Complete Genome of Trichothecium roseum strain YXFP-22015, a Plant Pathogen Isolated from Citrus.</title>
        <authorList>
            <person name="Wang Y."/>
            <person name="Zhu L."/>
        </authorList>
    </citation>
    <scope>NUCLEOTIDE SEQUENCE</scope>
    <source>
        <strain evidence="1">YXFP-22015</strain>
    </source>
</reference>
<protein>
    <submittedName>
        <fullName evidence="1">Uncharacterized protein</fullName>
    </submittedName>
</protein>